<accession>A0AAW8W9K2</accession>
<dbReference type="AlphaFoldDB" id="A0AAW8W9K2"/>
<dbReference type="Proteomes" id="UP001254075">
    <property type="component" value="Unassembled WGS sequence"/>
</dbReference>
<name>A0AAW8W9K2_9LACO</name>
<evidence type="ECO:0000313" key="1">
    <source>
        <dbReference type="EMBL" id="MDT7015400.1"/>
    </source>
</evidence>
<evidence type="ECO:0000313" key="2">
    <source>
        <dbReference type="Proteomes" id="UP001254075"/>
    </source>
</evidence>
<evidence type="ECO:0008006" key="3">
    <source>
        <dbReference type="Google" id="ProtNLM"/>
    </source>
</evidence>
<gene>
    <name evidence="1" type="ORF">RI532_13540</name>
</gene>
<dbReference type="RefSeq" id="WP_169720526.1">
    <property type="nucleotide sequence ID" value="NZ_JAVLAM010000006.1"/>
</dbReference>
<reference evidence="1" key="1">
    <citation type="submission" date="2023-08" db="EMBL/GenBank/DDBJ databases">
        <authorList>
            <person name="Page C.A."/>
            <person name="Perez-Diaz I.M."/>
        </authorList>
    </citation>
    <scope>NUCLEOTIDE SEQUENCE</scope>
    <source>
        <strain evidence="1">3.8.38</strain>
    </source>
</reference>
<dbReference type="EMBL" id="JAVLAM010000006">
    <property type="protein sequence ID" value="MDT7015400.1"/>
    <property type="molecule type" value="Genomic_DNA"/>
</dbReference>
<sequence>MKKFFLRLREVFSCLYLRYIKRPQCIVCGEVGTLKVGEHQYICESCAEIMGEIGNDRD</sequence>
<proteinExistence type="predicted"/>
<comment type="caution">
    <text evidence="1">The sequence shown here is derived from an EMBL/GenBank/DDBJ whole genome shotgun (WGS) entry which is preliminary data.</text>
</comment>
<organism evidence="1 2">
    <name type="scientific">Levilactobacillus namurensis</name>
    <dbReference type="NCBI Taxonomy" id="380393"/>
    <lineage>
        <taxon>Bacteria</taxon>
        <taxon>Bacillati</taxon>
        <taxon>Bacillota</taxon>
        <taxon>Bacilli</taxon>
        <taxon>Lactobacillales</taxon>
        <taxon>Lactobacillaceae</taxon>
        <taxon>Levilactobacillus</taxon>
    </lineage>
</organism>
<protein>
    <recommendedName>
        <fullName evidence="3">ClpX-type ZB domain-containing protein</fullName>
    </recommendedName>
</protein>